<dbReference type="EMBL" id="FOZW01000007">
    <property type="protein sequence ID" value="SFS96671.1"/>
    <property type="molecule type" value="Genomic_DNA"/>
</dbReference>
<proteinExistence type="predicted"/>
<dbReference type="OrthoDB" id="2769928at2"/>
<evidence type="ECO:0000259" key="1">
    <source>
        <dbReference type="Pfam" id="PF12680"/>
    </source>
</evidence>
<dbReference type="RefSeq" id="WP_092425874.1">
    <property type="nucleotide sequence ID" value="NZ_FNCL01000007.1"/>
</dbReference>
<feature type="domain" description="SnoaL-like" evidence="1">
    <location>
        <begin position="189"/>
        <end position="293"/>
    </location>
</feature>
<dbReference type="AlphaFoldDB" id="A0A1I6U5J4"/>
<dbReference type="InterPro" id="IPR037401">
    <property type="entry name" value="SnoaL-like"/>
</dbReference>
<organism evidence="2 3">
    <name type="scientific">Alloyangia pacifica</name>
    <dbReference type="NCBI Taxonomy" id="311180"/>
    <lineage>
        <taxon>Bacteria</taxon>
        <taxon>Pseudomonadati</taxon>
        <taxon>Pseudomonadota</taxon>
        <taxon>Alphaproteobacteria</taxon>
        <taxon>Rhodobacterales</taxon>
        <taxon>Roseobacteraceae</taxon>
        <taxon>Alloyangia</taxon>
    </lineage>
</organism>
<reference evidence="3" key="1">
    <citation type="submission" date="2016-10" db="EMBL/GenBank/DDBJ databases">
        <authorList>
            <person name="Varghese N."/>
            <person name="Submissions S."/>
        </authorList>
    </citation>
    <scope>NUCLEOTIDE SEQUENCE [LARGE SCALE GENOMIC DNA]</scope>
    <source>
        <strain evidence="3">DSM 26894</strain>
    </source>
</reference>
<name>A0A1I6U5J4_9RHOB</name>
<accession>A0A1I6U5J4</accession>
<protein>
    <submittedName>
        <fullName evidence="2">SnoaL-like domain-containing protein</fullName>
    </submittedName>
</protein>
<dbReference type="Proteomes" id="UP000199392">
    <property type="component" value="Unassembled WGS sequence"/>
</dbReference>
<dbReference type="SUPFAM" id="SSF54427">
    <property type="entry name" value="NTF2-like"/>
    <property type="match status" value="2"/>
</dbReference>
<gene>
    <name evidence="2" type="ORF">SAMN04488050_107171</name>
</gene>
<sequence>MPFLAGFDPRWQDADQYLSALTRDLDEGRRLDLLDEYLSPEVISHGGSGALTEPEVLGAALASRLAALTGPHLLLEERLWHAAEANALYAAERFHVTARHDGAGLYGPPSRRRLCFAQMSERLCRSGRLDEQWVLRDEAAILAQLGLQPEEGARLRLASGVEEQVPSRDAGTGDGDPWGEALAELIGRVMSGEIAVLAEQYDPAAELFLPGAEIGCGPREAETFWVGLRAAFPSARFEVHHALGSERPLAPPRACIRWRLVGRHDGQGAFGAPTGAPVEILGMTHAEFGPDGLRREWTLYDAPGVWVQILRATGGY</sequence>
<dbReference type="InterPro" id="IPR032710">
    <property type="entry name" value="NTF2-like_dom_sf"/>
</dbReference>
<keyword evidence="3" id="KW-1185">Reference proteome</keyword>
<dbReference type="Pfam" id="PF12680">
    <property type="entry name" value="SnoaL_2"/>
    <property type="match status" value="1"/>
</dbReference>
<evidence type="ECO:0000313" key="3">
    <source>
        <dbReference type="Proteomes" id="UP000199392"/>
    </source>
</evidence>
<dbReference type="Gene3D" id="3.10.450.50">
    <property type="match status" value="2"/>
</dbReference>
<evidence type="ECO:0000313" key="2">
    <source>
        <dbReference type="EMBL" id="SFS96671.1"/>
    </source>
</evidence>
<dbReference type="STRING" id="311180.SAMN04488050_107171"/>